<dbReference type="AlphaFoldDB" id="A0A0C1MW65"/>
<reference evidence="2 3" key="1">
    <citation type="submission" date="2014-11" db="EMBL/GenBank/DDBJ databases">
        <title>A Rickettsiales Symbiont of Amoebae With Ancient Features.</title>
        <authorList>
            <person name="Schulz F."/>
            <person name="Martijn J."/>
            <person name="Wascher F."/>
            <person name="Kostanjsek R."/>
            <person name="Ettema T.J."/>
            <person name="Horn M."/>
        </authorList>
    </citation>
    <scope>NUCLEOTIDE SEQUENCE [LARGE SCALE GENOMIC DNA]</scope>
    <source>
        <strain evidence="2 3">UWC36</strain>
    </source>
</reference>
<evidence type="ECO:0000313" key="3">
    <source>
        <dbReference type="Proteomes" id="UP000031258"/>
    </source>
</evidence>
<keyword evidence="3" id="KW-1185">Reference proteome</keyword>
<dbReference type="STRING" id="86105.NF27_JK00110"/>
<accession>A0A0C1MW65</accession>
<comment type="caution">
    <text evidence="2">The sequence shown here is derived from an EMBL/GenBank/DDBJ whole genome shotgun (WGS) entry which is preliminary data.</text>
</comment>
<evidence type="ECO:0000259" key="1">
    <source>
        <dbReference type="Pfam" id="PF13737"/>
    </source>
</evidence>
<proteinExistence type="predicted"/>
<dbReference type="InterPro" id="IPR025668">
    <property type="entry name" value="Tnp_DDE_dom"/>
</dbReference>
<name>A0A0C1MW65_9RICK</name>
<dbReference type="Proteomes" id="UP000031258">
    <property type="component" value="Unassembled WGS sequence"/>
</dbReference>
<dbReference type="Pfam" id="PF13737">
    <property type="entry name" value="DDE_Tnp_1_5"/>
    <property type="match status" value="1"/>
</dbReference>
<feature type="domain" description="Transposase DDE" evidence="1">
    <location>
        <begin position="11"/>
        <end position="85"/>
    </location>
</feature>
<organism evidence="2 3">
    <name type="scientific">Candidatus Jidaibacter acanthamoebae</name>
    <dbReference type="NCBI Taxonomy" id="86105"/>
    <lineage>
        <taxon>Bacteria</taxon>
        <taxon>Pseudomonadati</taxon>
        <taxon>Pseudomonadota</taxon>
        <taxon>Alphaproteobacteria</taxon>
        <taxon>Rickettsiales</taxon>
        <taxon>Candidatus Midichloriaceae</taxon>
        <taxon>Candidatus Jidaibacter</taxon>
    </lineage>
</organism>
<evidence type="ECO:0000313" key="2">
    <source>
        <dbReference type="EMBL" id="KIE04116.1"/>
    </source>
</evidence>
<feature type="non-terminal residue" evidence="2">
    <location>
        <position position="1"/>
    </location>
</feature>
<protein>
    <submittedName>
        <fullName evidence="2">ISSpo9, transposase</fullName>
    </submittedName>
</protein>
<dbReference type="EMBL" id="JSWE01000228">
    <property type="protein sequence ID" value="KIE04116.1"/>
    <property type="molecule type" value="Genomic_DNA"/>
</dbReference>
<sequence>GDIEQLWYAVNDNMCKQGRLTYYSDYAIETMVTLRILLKLPLRQTEGFVRSIFELTGLRLKVPEFSRLSKRAKSLLKRINLPLLGEEGYLGPVLENVQKRNSGAELLSLCRFQGLPFMSR</sequence>
<gene>
    <name evidence="2" type="ORF">NF27_JK00110</name>
</gene>
<dbReference type="RefSeq" id="WP_204367900.1">
    <property type="nucleotide sequence ID" value="NZ_JSWE01000228.1"/>
</dbReference>